<dbReference type="AlphaFoldDB" id="A0AA87F6T0"/>
<dbReference type="Gene3D" id="2.160.10.10">
    <property type="entry name" value="Hexapeptide repeat proteins"/>
    <property type="match status" value="1"/>
</dbReference>
<dbReference type="PANTHER" id="PTHR23416:SF23">
    <property type="entry name" value="ACETYLTRANSFERASE C18B11.09C-RELATED"/>
    <property type="match status" value="1"/>
</dbReference>
<dbReference type="PANTHER" id="PTHR23416">
    <property type="entry name" value="SIALIC ACID SYNTHASE-RELATED"/>
    <property type="match status" value="1"/>
</dbReference>
<dbReference type="Proteomes" id="UP000004014">
    <property type="component" value="Unassembled WGS sequence"/>
</dbReference>
<dbReference type="InterPro" id="IPR051159">
    <property type="entry name" value="Hexapeptide_acetyltransf"/>
</dbReference>
<evidence type="ECO:0000256" key="3">
    <source>
        <dbReference type="ARBA" id="ARBA00022737"/>
    </source>
</evidence>
<comment type="caution">
    <text evidence="4">The sequence shown here is derived from an EMBL/GenBank/DDBJ whole genome shotgun (WGS) entry which is preliminary data.</text>
</comment>
<comment type="similarity">
    <text evidence="1">Belongs to the transferase hexapeptide repeat family.</text>
</comment>
<organism evidence="4 5">
    <name type="scientific">Streptococcus suis R61</name>
    <dbReference type="NCBI Taxonomy" id="996306"/>
    <lineage>
        <taxon>Bacteria</taxon>
        <taxon>Bacillati</taxon>
        <taxon>Bacillota</taxon>
        <taxon>Bacilli</taxon>
        <taxon>Lactobacillales</taxon>
        <taxon>Streptococcaceae</taxon>
        <taxon>Streptococcus</taxon>
    </lineage>
</organism>
<dbReference type="Pfam" id="PF00132">
    <property type="entry name" value="Hexapep"/>
    <property type="match status" value="1"/>
</dbReference>
<dbReference type="InterPro" id="IPR001451">
    <property type="entry name" value="Hexapep"/>
</dbReference>
<reference evidence="4 5" key="1">
    <citation type="submission" date="2011-03" db="EMBL/GenBank/DDBJ databases">
        <title>Deep-sequencing identification of multiple resistance mechanism for the high antibiotic-resistance strain Streptococcus suis R61.</title>
        <authorList>
            <person name="Hu P."/>
            <person name="Yang M."/>
            <person name="Jin M."/>
            <person name="Xiao J."/>
        </authorList>
    </citation>
    <scope>NUCLEOTIDE SEQUENCE [LARGE SCALE GENOMIC DNA]</scope>
    <source>
        <strain evidence="4 5">R61</strain>
    </source>
</reference>
<evidence type="ECO:0000256" key="1">
    <source>
        <dbReference type="ARBA" id="ARBA00007274"/>
    </source>
</evidence>
<name>A0AA87F6T0_STRSU</name>
<dbReference type="EMBL" id="AEYY01000044">
    <property type="protein sequence ID" value="EHC01924.1"/>
    <property type="molecule type" value="Genomic_DNA"/>
</dbReference>
<keyword evidence="3" id="KW-0677">Repeat</keyword>
<sequence>MEEYTMIETVFKEFIDSEHLVPEKAGLRQLISDIQRENQPLVQELNTSIQTVDSTRKLVEKLTLEKIDESVIINTPFQTDFGRHIHFGKDIYINKDVFMVDLGGIFIEDKVLIGPRAKLISVNHPLKAEDRHKLELKSVRIQQNAWIGADATILPGVTIGKNAVVAAGAIVTKDVPDNTLVTGVPAKIIKTFS</sequence>
<protein>
    <submittedName>
        <fullName evidence="4">2,3,4,5-tetrahydropyridine-2,6-dicarboxylate N-succinyltransferase</fullName>
    </submittedName>
</protein>
<gene>
    <name evidence="4" type="primary">dapD</name>
    <name evidence="4" type="ORF">SSUR61_2113</name>
</gene>
<dbReference type="PROSITE" id="PS00101">
    <property type="entry name" value="HEXAPEP_TRANSFERASES"/>
    <property type="match status" value="1"/>
</dbReference>
<dbReference type="InterPro" id="IPR018357">
    <property type="entry name" value="Hexapep_transf_CS"/>
</dbReference>
<proteinExistence type="inferred from homology"/>
<evidence type="ECO:0000313" key="4">
    <source>
        <dbReference type="EMBL" id="EHC01924.1"/>
    </source>
</evidence>
<dbReference type="GO" id="GO:0008374">
    <property type="term" value="F:O-acyltransferase activity"/>
    <property type="evidence" value="ECO:0007669"/>
    <property type="project" value="TreeGrafter"/>
</dbReference>
<evidence type="ECO:0000256" key="2">
    <source>
        <dbReference type="ARBA" id="ARBA00022679"/>
    </source>
</evidence>
<accession>A0AA87F6T0</accession>
<dbReference type="SUPFAM" id="SSF51161">
    <property type="entry name" value="Trimeric LpxA-like enzymes"/>
    <property type="match status" value="1"/>
</dbReference>
<dbReference type="InterPro" id="IPR011004">
    <property type="entry name" value="Trimer_LpxA-like_sf"/>
</dbReference>
<evidence type="ECO:0000313" key="5">
    <source>
        <dbReference type="Proteomes" id="UP000004014"/>
    </source>
</evidence>
<keyword evidence="2" id="KW-0808">Transferase</keyword>